<evidence type="ECO:0000256" key="2">
    <source>
        <dbReference type="PROSITE-ProRule" id="PRU00169"/>
    </source>
</evidence>
<dbReference type="SMART" id="SM00448">
    <property type="entry name" value="REC"/>
    <property type="match status" value="1"/>
</dbReference>
<keyword evidence="1 2" id="KW-0597">Phosphoprotein</keyword>
<dbReference type="PROSITE" id="PS50110">
    <property type="entry name" value="RESPONSE_REGULATORY"/>
    <property type="match status" value="1"/>
</dbReference>
<reference evidence="4 5" key="2">
    <citation type="journal article" date="2016" name="Microb. Ecol.">
        <title>Genome Characteristics of a Novel Type I Methanotroph (Sn10-6) Isolated from a Flooded Indian Rice Field.</title>
        <authorList>
            <person name="Rahalkar M.C."/>
            <person name="Pandit P.S."/>
            <person name="Dhakephalkar P.K."/>
            <person name="Pore S."/>
            <person name="Arora P."/>
            <person name="Kapse N."/>
        </authorList>
    </citation>
    <scope>NUCLEOTIDE SEQUENCE [LARGE SCALE GENOMIC DNA]</scope>
    <source>
        <strain evidence="4 5">Sn10-6</strain>
    </source>
</reference>
<dbReference type="InterPro" id="IPR050595">
    <property type="entry name" value="Bact_response_regulator"/>
</dbReference>
<reference evidence="5" key="1">
    <citation type="submission" date="2015-03" db="EMBL/GenBank/DDBJ databases">
        <title>Draft genome sequence of a novel methanotroph (Sn10-6) isolated from flooded ricefield rhizosphere in India.</title>
        <authorList>
            <person name="Pandit P.S."/>
            <person name="Pore S.D."/>
            <person name="Arora P."/>
            <person name="Kapse N.G."/>
            <person name="Dhakephalkar P.K."/>
            <person name="Rahalkar M.C."/>
        </authorList>
    </citation>
    <scope>NUCLEOTIDE SEQUENCE [LARGE SCALE GENOMIC DNA]</scope>
    <source>
        <strain evidence="5">Sn10-6</strain>
    </source>
</reference>
<dbReference type="PANTHER" id="PTHR44591:SF3">
    <property type="entry name" value="RESPONSE REGULATORY DOMAIN-CONTAINING PROTEIN"/>
    <property type="match status" value="1"/>
</dbReference>
<protein>
    <recommendedName>
        <fullName evidence="3">Response regulatory domain-containing protein</fullName>
    </recommendedName>
</protein>
<name>A0A0F3IFW0_9GAMM</name>
<evidence type="ECO:0000313" key="5">
    <source>
        <dbReference type="Proteomes" id="UP000033684"/>
    </source>
</evidence>
<dbReference type="OrthoDB" id="9800897at2"/>
<evidence type="ECO:0000256" key="1">
    <source>
        <dbReference type="ARBA" id="ARBA00022553"/>
    </source>
</evidence>
<comment type="caution">
    <text evidence="4">The sequence shown here is derived from an EMBL/GenBank/DDBJ whole genome shotgun (WGS) entry which is preliminary data.</text>
</comment>
<dbReference type="GO" id="GO:0000160">
    <property type="term" value="P:phosphorelay signal transduction system"/>
    <property type="evidence" value="ECO:0007669"/>
    <property type="project" value="InterPro"/>
</dbReference>
<evidence type="ECO:0000259" key="3">
    <source>
        <dbReference type="PROSITE" id="PS50110"/>
    </source>
</evidence>
<keyword evidence="5" id="KW-1185">Reference proteome</keyword>
<dbReference type="AlphaFoldDB" id="A0A0F3IFW0"/>
<sequence length="127" mass="14235">MKLKILIVDDNPNIRQLVAITMESLDCELAEASSADEAIKLLDNFKPVLIFLDVMMPGTMNGYDLCKHLKSTPRYDSIKIILLTARGQKCDIEEGVKAKCDSYMVKPFSPLDLLEQTKAILRDSTTI</sequence>
<dbReference type="Proteomes" id="UP000033684">
    <property type="component" value="Unassembled WGS sequence"/>
</dbReference>
<dbReference type="Gene3D" id="3.40.50.2300">
    <property type="match status" value="1"/>
</dbReference>
<dbReference type="EMBL" id="LAJX01000188">
    <property type="protein sequence ID" value="KJV05685.1"/>
    <property type="molecule type" value="Genomic_DNA"/>
</dbReference>
<dbReference type="InterPro" id="IPR001789">
    <property type="entry name" value="Sig_transdc_resp-reg_receiver"/>
</dbReference>
<feature type="modified residue" description="4-aspartylphosphate" evidence="2">
    <location>
        <position position="53"/>
    </location>
</feature>
<feature type="domain" description="Response regulatory" evidence="3">
    <location>
        <begin position="4"/>
        <end position="121"/>
    </location>
</feature>
<dbReference type="PANTHER" id="PTHR44591">
    <property type="entry name" value="STRESS RESPONSE REGULATOR PROTEIN 1"/>
    <property type="match status" value="1"/>
</dbReference>
<dbReference type="InterPro" id="IPR011006">
    <property type="entry name" value="CheY-like_superfamily"/>
</dbReference>
<dbReference type="Pfam" id="PF00072">
    <property type="entry name" value="Response_reg"/>
    <property type="match status" value="1"/>
</dbReference>
<evidence type="ECO:0000313" key="4">
    <source>
        <dbReference type="EMBL" id="KJV05685.1"/>
    </source>
</evidence>
<accession>A0A0F3IFW0</accession>
<organism evidence="4 5">
    <name type="scientific">Methylocucumis oryzae</name>
    <dbReference type="NCBI Taxonomy" id="1632867"/>
    <lineage>
        <taxon>Bacteria</taxon>
        <taxon>Pseudomonadati</taxon>
        <taxon>Pseudomonadota</taxon>
        <taxon>Gammaproteobacteria</taxon>
        <taxon>Methylococcales</taxon>
        <taxon>Methylococcaceae</taxon>
        <taxon>Methylocucumis</taxon>
    </lineage>
</organism>
<gene>
    <name evidence="4" type="ORF">VZ94_16370</name>
</gene>
<dbReference type="SUPFAM" id="SSF52172">
    <property type="entry name" value="CheY-like"/>
    <property type="match status" value="1"/>
</dbReference>
<proteinExistence type="predicted"/>